<name>A0A518CDR9_9BACT</name>
<keyword evidence="4" id="KW-1185">Reference proteome</keyword>
<dbReference type="OrthoDB" id="289862at2"/>
<feature type="transmembrane region" description="Helical" evidence="1">
    <location>
        <begin position="962"/>
        <end position="984"/>
    </location>
</feature>
<evidence type="ECO:0000256" key="2">
    <source>
        <dbReference type="SAM" id="SignalP"/>
    </source>
</evidence>
<sequence precursor="true">MIDRLRITLGMFLAAFVMTSAFHAPCAAQETPTVPTIEFQRVYVPENRSQEWPRSGFEFAPQIKLEDFEKLITQFARSQNDLTEDLAVNSITYHATLDGRILQGEAEFQVVAPEADVPGFVSLKGSNLFYFDQHQRLSTMPTFWVGGNGPRMGVFFKEVQPSFTLDWNYQATARNSDELTVDLSLAFAPKVDFYLELPSQWQVVLQEGILLEDPESSENSGPETNVWHLSPQWQGKLKFSLLTGDRLFQSDAAVATQSTRYHVQNNVCEVNTQVSLQSPPQATLDLSIPEELTVTRVSVNGQILDNLDLHETPEGKQSLIIPQAVFTMGETAAISVQGLTPITIGDYSRIDLPIISISSQPTESHVVAVQLDEGINLSFCTLKNAQQVEFVPHNSLGRSNLKFRLFDESAQIGLQLFRRQSKLRMSMGHKSTVNDLMIQSDSVIHLLERDDPTDHLELPLSPGWQTESVQRFPEGTAVRWEETTRDRQRLLRIEDVAEMVDFQITLRRTRENDFGNLKIADFRPFDFPPGIGHVEWLSVKPAPGFDLQLEPEGLVARQLIAEAPVDIQRMFGTKWQIPAFEIRGRSDLQHLTRVTRKRATYDAEIDVQITASETSTRRQAAIRLSGTGLLPETIFVWSTQPWSEEVAWTTPNLAQIRWTAITTSAGEGPNQRDPYYIYELRPPSDSSFPLILRGKFPVVDEQFSDPLLLAVPSAEAQSGVLTLTTPETCRLTVDPVLMRKIYLDSDLDTSSEVTRLEYRPDEIRRLAENISQLVTCQWQGAQPLPGIFSTKANHCISIENDGRQRMNSVWTIVSQSSSKAIFELPEGAQVDLIQWNGEPWTLWKQNGQTVEVDVPEAVSSAQLEMHYHTNPGSISMIRSVSPKFAMAEFPTSTEEQEFALGSLVQQVKYPSPRWSTFGDRIRNGLWSGLFQADLISSHQPAKTADAEAFPFPSGSIWVVHRVSLLMASLTFLMAALFIGGYGFLKMPRSFCVVLLTLLVLVPWLPDVMAPLTSACFLGLILGGLGSYLLIPPAEASWKYSTGSTVTVTSLVLALTLSWLGQGASPTMAQDPMTDSTAKPTVYPVLIPMDTDRKPVGQAYLPLPLYERLSDLSDQPADVIPLWIVEGMRYEFSLVDSLELTPEMNVTTHIELVTTKANQTIRLPFDSQLGTGLDTAVDQVGTIADTGSILPNPFDADEKELVLSIKEMGHHTIVINSSVPMQQSDSRPLNLHIDTPSMANTAVIIADSMQLGSPLIRFSDREVSIEASSIRQTIPLGTVTGFDLEWKSSELQSTFEFRELDLLEFNDENVQLRVRLDLTSRPTEIGPILLAVDSRLTLDMQQALGWTAEVKSTSLSSSTRTYAIHLLDGDTLVQQVDLRFSLEGAQQVGQLRFPNVEVINGLLQRRWVAVAATSQLQVQSQAQSRVSILSQEEFLREWDEDEPRFRFAVAVGTSEPLDWLISTRPIATRGNADLRYRLKFDEDGYDFDIKAQIETYSGKPKQYVVEIMPGCEVESVQYLVDGLLRPIQWHYDLETGELGVLLLTDISGLQELAINGRNWLSSKIHDVKLPPIKIREVHTQSSRMQILRDQSVLVRTPSTMNLIPIQEEVSEPSNDQIVNVGIWQLVDPALPLEWQVHPNNVVISSDLLTVVNRTDSQWRLKWVGKIDIRSGSVGYLQWLVPKEIELDVTSIEGFDVTSRLLPEESAYVYTLIPRSPLPSSFSFEWLGTLKTTPGRRISFSPIRLIGQHRVSQWVAVPREVDDQEVLWLSQALRPTTVSGRWLIANTPETYQLLNATRPDYLCQMMQRANPTGNPAVSGLETTIQIDSAGRAIGLTRIAVLPQGNNAVEFKIPHKVEVLGIAVDFDRQRHIEQQGEHIVRVPLKSNSLPQMVEIAFSSQLAPGQDQLHELERPALNFTVKGEELLRVSLPSQWVLENAPHLDRMAWSRDQVTSAFQLKGASRDAQSGLSTAEIQRWDKLRMEQAFAAISQFQEMLRKRGETPDNTRDIVTKLLGDNATEVESWAVSPSTEKRLAYETFYSSAEGSGDRFNYYRLSPPSSPLSIRESSPLSYSYWPPIMTSLLALGAIGLLLATPPLLAQKAHHARDWMSRNPQVCGVLAGLFWWLFLPPHFIGLLLIAMVVWASLPFRASALLGRS</sequence>
<keyword evidence="1" id="KW-0472">Membrane</keyword>
<dbReference type="EMBL" id="CP036289">
    <property type="protein sequence ID" value="QDU77369.1"/>
    <property type="molecule type" value="Genomic_DNA"/>
</dbReference>
<organism evidence="3 4">
    <name type="scientific">Bremerella volcania</name>
    <dbReference type="NCBI Taxonomy" id="2527984"/>
    <lineage>
        <taxon>Bacteria</taxon>
        <taxon>Pseudomonadati</taxon>
        <taxon>Planctomycetota</taxon>
        <taxon>Planctomycetia</taxon>
        <taxon>Pirellulales</taxon>
        <taxon>Pirellulaceae</taxon>
        <taxon>Bremerella</taxon>
    </lineage>
</organism>
<dbReference type="RefSeq" id="WP_144976201.1">
    <property type="nucleotide sequence ID" value="NZ_CP036289.1"/>
</dbReference>
<feature type="transmembrane region" description="Helical" evidence="1">
    <location>
        <begin position="1011"/>
        <end position="1030"/>
    </location>
</feature>
<proteinExistence type="predicted"/>
<dbReference type="KEGG" id="bvo:Pan97_44360"/>
<dbReference type="Proteomes" id="UP000318626">
    <property type="component" value="Chromosome"/>
</dbReference>
<feature type="transmembrane region" description="Helical" evidence="1">
    <location>
        <begin position="2112"/>
        <end position="2141"/>
    </location>
</feature>
<feature type="transmembrane region" description="Helical" evidence="1">
    <location>
        <begin position="989"/>
        <end position="1005"/>
    </location>
</feature>
<feature type="transmembrane region" description="Helical" evidence="1">
    <location>
        <begin position="1042"/>
        <end position="1060"/>
    </location>
</feature>
<gene>
    <name evidence="3" type="ORF">Pan97_44360</name>
</gene>
<feature type="transmembrane region" description="Helical" evidence="1">
    <location>
        <begin position="2071"/>
        <end position="2091"/>
    </location>
</feature>
<evidence type="ECO:0000313" key="4">
    <source>
        <dbReference type="Proteomes" id="UP000318626"/>
    </source>
</evidence>
<keyword evidence="1" id="KW-0812">Transmembrane</keyword>
<reference evidence="4" key="1">
    <citation type="submission" date="2019-02" db="EMBL/GenBank/DDBJ databases">
        <title>Deep-cultivation of Planctomycetes and their phenomic and genomic characterization uncovers novel biology.</title>
        <authorList>
            <person name="Wiegand S."/>
            <person name="Jogler M."/>
            <person name="Boedeker C."/>
            <person name="Pinto D."/>
            <person name="Vollmers J."/>
            <person name="Rivas-Marin E."/>
            <person name="Kohn T."/>
            <person name="Peeters S.H."/>
            <person name="Heuer A."/>
            <person name="Rast P."/>
            <person name="Oberbeckmann S."/>
            <person name="Bunk B."/>
            <person name="Jeske O."/>
            <person name="Meyerdierks A."/>
            <person name="Storesund J.E."/>
            <person name="Kallscheuer N."/>
            <person name="Luecker S."/>
            <person name="Lage O.M."/>
            <person name="Pohl T."/>
            <person name="Merkel B.J."/>
            <person name="Hornburger P."/>
            <person name="Mueller R.-W."/>
            <person name="Bruemmer F."/>
            <person name="Labrenz M."/>
            <person name="Spormann A.M."/>
            <person name="Op den Camp H."/>
            <person name="Overmann J."/>
            <person name="Amann R."/>
            <person name="Jetten M.S.M."/>
            <person name="Mascher T."/>
            <person name="Medema M.H."/>
            <person name="Devos D.P."/>
            <person name="Kaster A.-K."/>
            <person name="Ovreas L."/>
            <person name="Rohde M."/>
            <person name="Galperin M.Y."/>
            <person name="Jogler C."/>
        </authorList>
    </citation>
    <scope>NUCLEOTIDE SEQUENCE [LARGE SCALE GENOMIC DNA]</scope>
    <source>
        <strain evidence="4">Pan97</strain>
    </source>
</reference>
<feature type="chain" id="PRO_5021816716" evidence="2">
    <location>
        <begin position="24"/>
        <end position="2154"/>
    </location>
</feature>
<keyword evidence="2" id="KW-0732">Signal</keyword>
<evidence type="ECO:0000256" key="1">
    <source>
        <dbReference type="SAM" id="Phobius"/>
    </source>
</evidence>
<evidence type="ECO:0000313" key="3">
    <source>
        <dbReference type="EMBL" id="QDU77369.1"/>
    </source>
</evidence>
<keyword evidence="1" id="KW-1133">Transmembrane helix</keyword>
<accession>A0A518CDR9</accession>
<protein>
    <submittedName>
        <fullName evidence="3">Uncharacterized protein</fullName>
    </submittedName>
</protein>
<feature type="signal peptide" evidence="2">
    <location>
        <begin position="1"/>
        <end position="23"/>
    </location>
</feature>